<keyword evidence="6" id="KW-0597">Phosphoprotein</keyword>
<evidence type="ECO:0000256" key="6">
    <source>
        <dbReference type="ARBA" id="ARBA00022553"/>
    </source>
</evidence>
<dbReference type="InterPro" id="IPR038664">
    <property type="entry name" value="Gar1/Naf1_Cbf5-bd_sf"/>
</dbReference>
<feature type="compositionally biased region" description="Low complexity" evidence="12">
    <location>
        <begin position="109"/>
        <end position="120"/>
    </location>
</feature>
<feature type="compositionally biased region" description="Polar residues" evidence="12">
    <location>
        <begin position="1"/>
        <end position="19"/>
    </location>
</feature>
<feature type="compositionally biased region" description="Acidic residues" evidence="12">
    <location>
        <begin position="148"/>
        <end position="157"/>
    </location>
</feature>
<keyword evidence="7" id="KW-0694">RNA-binding</keyword>
<dbReference type="InterPro" id="IPR007504">
    <property type="entry name" value="H/ACA_rnp_Gar1/Naf1"/>
</dbReference>
<dbReference type="InterPro" id="IPR040309">
    <property type="entry name" value="Naf1"/>
</dbReference>
<keyword evidence="8" id="KW-0539">Nucleus</keyword>
<dbReference type="PANTHER" id="PTHR31633">
    <property type="entry name" value="H/ACA RIBONUCLEOPROTEIN COMPLEX NON-CORE SUBUNIT NAF1"/>
    <property type="match status" value="1"/>
</dbReference>
<dbReference type="Pfam" id="PF04410">
    <property type="entry name" value="Gar1"/>
    <property type="match status" value="1"/>
</dbReference>
<dbReference type="GO" id="GO:0006364">
    <property type="term" value="P:rRNA processing"/>
    <property type="evidence" value="ECO:0007669"/>
    <property type="project" value="UniProtKB-KW"/>
</dbReference>
<feature type="compositionally biased region" description="Acidic residues" evidence="12">
    <location>
        <begin position="271"/>
        <end position="287"/>
    </location>
</feature>
<evidence type="ECO:0000256" key="10">
    <source>
        <dbReference type="ARBA" id="ARBA00065983"/>
    </source>
</evidence>
<dbReference type="Gene3D" id="2.40.10.230">
    <property type="entry name" value="Probable tRNA pseudouridine synthase domain"/>
    <property type="match status" value="1"/>
</dbReference>
<dbReference type="GO" id="GO:0005732">
    <property type="term" value="C:sno(s)RNA-containing ribonucleoprotein complex"/>
    <property type="evidence" value="ECO:0007669"/>
    <property type="project" value="InterPro"/>
</dbReference>
<feature type="compositionally biased region" description="Acidic residues" evidence="12">
    <location>
        <begin position="483"/>
        <end position="492"/>
    </location>
</feature>
<dbReference type="FunFam" id="2.40.10.230:FF:000002">
    <property type="entry name" value="H/ACA ribonucleoprotein complex non-core subunit NAF1"/>
    <property type="match status" value="1"/>
</dbReference>
<evidence type="ECO:0000256" key="12">
    <source>
        <dbReference type="SAM" id="MobiDB-lite"/>
    </source>
</evidence>
<dbReference type="InterPro" id="IPR009000">
    <property type="entry name" value="Transl_B-barrel_sf"/>
</dbReference>
<evidence type="ECO:0000256" key="1">
    <source>
        <dbReference type="ARBA" id="ARBA00004123"/>
    </source>
</evidence>
<feature type="region of interest" description="Disordered" evidence="12">
    <location>
        <begin position="266"/>
        <end position="340"/>
    </location>
</feature>
<feature type="compositionally biased region" description="Low complexity" evidence="12">
    <location>
        <begin position="457"/>
        <end position="470"/>
    </location>
</feature>
<dbReference type="PANTHER" id="PTHR31633:SF1">
    <property type="entry name" value="H_ACA RIBONUCLEOPROTEIN COMPLEX NON-CORE SUBUNIT NAF1"/>
    <property type="match status" value="1"/>
</dbReference>
<feature type="region of interest" description="Disordered" evidence="12">
    <location>
        <begin position="457"/>
        <end position="492"/>
    </location>
</feature>
<evidence type="ECO:0000256" key="11">
    <source>
        <dbReference type="ARBA" id="ARBA00076743"/>
    </source>
</evidence>
<evidence type="ECO:0000256" key="5">
    <source>
        <dbReference type="ARBA" id="ARBA00022552"/>
    </source>
</evidence>
<evidence type="ECO:0000313" key="13">
    <source>
        <dbReference type="EMBL" id="KAG7726554.1"/>
    </source>
</evidence>
<feature type="compositionally biased region" description="Acidic residues" evidence="12">
    <location>
        <begin position="121"/>
        <end position="137"/>
    </location>
</feature>
<feature type="compositionally biased region" description="Acidic residues" evidence="12">
    <location>
        <begin position="92"/>
        <end position="108"/>
    </location>
</feature>
<dbReference type="GO" id="GO:0001522">
    <property type="term" value="P:pseudouridine synthesis"/>
    <property type="evidence" value="ECO:0007669"/>
    <property type="project" value="InterPro"/>
</dbReference>
<dbReference type="EMBL" id="JAHLUH010000009">
    <property type="protein sequence ID" value="KAG7726554.1"/>
    <property type="molecule type" value="Genomic_DNA"/>
</dbReference>
<accession>A0AAN6HZW2</accession>
<dbReference type="GO" id="GO:0005634">
    <property type="term" value="C:nucleus"/>
    <property type="evidence" value="ECO:0007669"/>
    <property type="project" value="UniProtKB-SubCell"/>
</dbReference>
<organism evidence="13 16">
    <name type="scientific">Ogataea haglerorum</name>
    <dbReference type="NCBI Taxonomy" id="1937702"/>
    <lineage>
        <taxon>Eukaryota</taxon>
        <taxon>Fungi</taxon>
        <taxon>Dikarya</taxon>
        <taxon>Ascomycota</taxon>
        <taxon>Saccharomycotina</taxon>
        <taxon>Pichiomycetes</taxon>
        <taxon>Pichiales</taxon>
        <taxon>Pichiaceae</taxon>
        <taxon>Ogataea</taxon>
    </lineage>
</organism>
<proteinExistence type="inferred from homology"/>
<evidence type="ECO:0000256" key="2">
    <source>
        <dbReference type="ARBA" id="ARBA00009801"/>
    </source>
</evidence>
<evidence type="ECO:0000256" key="7">
    <source>
        <dbReference type="ARBA" id="ARBA00022884"/>
    </source>
</evidence>
<comment type="similarity">
    <text evidence="2">Belongs to the NAF1 family.</text>
</comment>
<comment type="subcellular location">
    <subcellularLocation>
        <location evidence="1">Nucleus</location>
    </subcellularLocation>
</comment>
<name>A0AAN6HZW2_9ASCO</name>
<dbReference type="SUPFAM" id="SSF50447">
    <property type="entry name" value="Translation proteins"/>
    <property type="match status" value="1"/>
</dbReference>
<comment type="function">
    <text evidence="9">RNA-binding protein required for the maturation of box H/ACA snoRNPs complex and ribosome biogenesis. During assembly of the H/ACA snoRNPs complex, it associates with the complex and disappears during maturation of the complex and is replaced by GAR1 to yield mature H/ACA snoRNPs complex. Acts as a competitive binder for CBF5 probably required to prevent non-cognate RNAs from being loaded during transport of the particle by inducing a non-productive conformation of CBF5.</text>
</comment>
<comment type="subunit">
    <text evidence="10">During assembly of the complex, component of the small nucleolar ribonucleoprotein particles containing H/ACA-type snoRNAs (H/ACA snoRNPs) which contains CBF5, NAF1, NHP2 and NOP10 proteins. Interacts with SHQ1. Interacts directly with CBF5. Interacts with hyperphosphorylated C-terminal domain (CTD) of RNA polymerase II large subunit (RPB1).</text>
</comment>
<evidence type="ECO:0000313" key="16">
    <source>
        <dbReference type="Proteomes" id="UP000738402"/>
    </source>
</evidence>
<keyword evidence="15" id="KW-1185">Reference proteome</keyword>
<feature type="region of interest" description="Disordered" evidence="12">
    <location>
        <begin position="1"/>
        <end position="160"/>
    </location>
</feature>
<dbReference type="GO" id="GO:0003723">
    <property type="term" value="F:RNA binding"/>
    <property type="evidence" value="ECO:0007669"/>
    <property type="project" value="UniProtKB-KW"/>
</dbReference>
<evidence type="ECO:0000313" key="14">
    <source>
        <dbReference type="EMBL" id="KAG7764919.1"/>
    </source>
</evidence>
<feature type="compositionally biased region" description="Polar residues" evidence="12">
    <location>
        <begin position="329"/>
        <end position="340"/>
    </location>
</feature>
<reference evidence="13 15" key="1">
    <citation type="journal article" date="2021" name="G3 (Bethesda)">
        <title>Genomic diversity, chromosomal rearrangements, and interspecies hybridization in the ogataea polymorpha species complex.</title>
        <authorList>
            <person name="Hanson S.J."/>
            <person name="Cinneide E.O."/>
            <person name="Salzberg L.I."/>
            <person name="Wolfe K.H."/>
            <person name="McGowan J."/>
            <person name="Fitzpatrick D.A."/>
            <person name="Matlin K."/>
        </authorList>
    </citation>
    <scope>NUCLEOTIDE SEQUENCE</scope>
    <source>
        <strain evidence="14">81-436-3</strain>
        <strain evidence="13">83-405-1</strain>
    </source>
</reference>
<keyword evidence="5" id="KW-0698">rRNA processing</keyword>
<feature type="compositionally biased region" description="Basic and acidic residues" evidence="12">
    <location>
        <begin position="55"/>
        <end position="78"/>
    </location>
</feature>
<keyword evidence="4" id="KW-0690">Ribosome biogenesis</keyword>
<gene>
    <name evidence="13" type="ORF">KL933_003485</name>
    <name evidence="14" type="ORF">KL946_002786</name>
</gene>
<evidence type="ECO:0000256" key="9">
    <source>
        <dbReference type="ARBA" id="ARBA00054735"/>
    </source>
</evidence>
<sequence length="492" mass="55459">MSMVTLSPENPVNGENSGQEGPLANESHEKENTGELEVFEVANGNSEEQVEQEEKEEKEHIGEQNPEDRIFDETKEIAESDNELEESKSSDVESESGSESGSESDSDSNSDSSSDLSAGSESEEEGEVAVSDNESDVSAEPIKSKNEQEEEGLELPEDYSIPPDAPIEYIGNITALVERSIVIKASVSGEIRVLKDGSILCLEDRTLVGPLFETFGRIQSPSYRVKFKTEEKFEAFKDKKGAKVFYVVPESEFVLTSQIKTIKGSDASNWNDEEIPEEEQEFSDDEKEAAMKALKKRKKNQKKDELTKRPIPNHMRSQLTSLPKKGASQAGTPLQALQSPKQEITAQYAAATNQVRPIEPEKMHQSLQWAQPLLPVQPQQQMYQPMNFVNPVQQQYYPQQQSFPSTTGYYQQHAQYQWYPQYQQYPNYQYPYQQPQNAQPQVDPSVFQQVSQFIQLAQTQTQSQRQSEPQNPTLQDKAASPLSDDEYDPESV</sequence>
<evidence type="ECO:0000313" key="15">
    <source>
        <dbReference type="Proteomes" id="UP000697297"/>
    </source>
</evidence>
<comment type="caution">
    <text evidence="13">The sequence shown here is derived from an EMBL/GenBank/DDBJ whole genome shotgun (WGS) entry which is preliminary data.</text>
</comment>
<dbReference type="Proteomes" id="UP000738402">
    <property type="component" value="Unassembled WGS sequence"/>
</dbReference>
<evidence type="ECO:0000256" key="3">
    <source>
        <dbReference type="ARBA" id="ARBA00021438"/>
    </source>
</evidence>
<protein>
    <recommendedName>
        <fullName evidence="3">H/ACA ribonucleoprotein complex non-core subunit NAF1</fullName>
    </recommendedName>
    <alternativeName>
        <fullName evidence="11">Nuclear assembly factor 1</fullName>
    </alternativeName>
</protein>
<dbReference type="GO" id="GO:0000493">
    <property type="term" value="P:box H/ACA snoRNP assembly"/>
    <property type="evidence" value="ECO:0007669"/>
    <property type="project" value="InterPro"/>
</dbReference>
<evidence type="ECO:0000256" key="8">
    <source>
        <dbReference type="ARBA" id="ARBA00023242"/>
    </source>
</evidence>
<dbReference type="EMBL" id="JAHLUN010000007">
    <property type="protein sequence ID" value="KAG7764919.1"/>
    <property type="molecule type" value="Genomic_DNA"/>
</dbReference>
<dbReference type="Proteomes" id="UP000697297">
    <property type="component" value="Unassembled WGS sequence"/>
</dbReference>
<evidence type="ECO:0000256" key="4">
    <source>
        <dbReference type="ARBA" id="ARBA00022517"/>
    </source>
</evidence>
<dbReference type="AlphaFoldDB" id="A0AAN6HZW2"/>